<dbReference type="AlphaFoldDB" id="A0A218WNQ8"/>
<protein>
    <submittedName>
        <fullName evidence="1">Uncharacterized protein</fullName>
    </submittedName>
</protein>
<dbReference type="EMBL" id="MTKT01003945">
    <property type="protein sequence ID" value="OWM73871.1"/>
    <property type="molecule type" value="Genomic_DNA"/>
</dbReference>
<proteinExistence type="predicted"/>
<evidence type="ECO:0000313" key="2">
    <source>
        <dbReference type="Proteomes" id="UP000197138"/>
    </source>
</evidence>
<sequence length="87" mass="10185">MAEKLSGFPSESERWITKRKIICLCLVIELLQISSLQVHREVNNHHSHYFTGEIEQETKDLEDLKDWTIDVFTDALARAEESVRNSR</sequence>
<dbReference type="Proteomes" id="UP000197138">
    <property type="component" value="Unassembled WGS sequence"/>
</dbReference>
<gene>
    <name evidence="1" type="ORF">CDL15_Pgr018931</name>
</gene>
<comment type="caution">
    <text evidence="1">The sequence shown here is derived from an EMBL/GenBank/DDBJ whole genome shotgun (WGS) entry which is preliminary data.</text>
</comment>
<evidence type="ECO:0000313" key="1">
    <source>
        <dbReference type="EMBL" id="OWM73871.1"/>
    </source>
</evidence>
<accession>A0A218WNQ8</accession>
<reference evidence="2" key="1">
    <citation type="journal article" date="2017" name="Plant J.">
        <title>The pomegranate (Punica granatum L.) genome and the genomics of punicalagin biosynthesis.</title>
        <authorList>
            <person name="Qin G."/>
            <person name="Xu C."/>
            <person name="Ming R."/>
            <person name="Tang H."/>
            <person name="Guyot R."/>
            <person name="Kramer E.M."/>
            <person name="Hu Y."/>
            <person name="Yi X."/>
            <person name="Qi Y."/>
            <person name="Xu X."/>
            <person name="Gao Z."/>
            <person name="Pan H."/>
            <person name="Jian J."/>
            <person name="Tian Y."/>
            <person name="Yue Z."/>
            <person name="Xu Y."/>
        </authorList>
    </citation>
    <scope>NUCLEOTIDE SEQUENCE [LARGE SCALE GENOMIC DNA]</scope>
    <source>
        <strain evidence="2">cv. Dabenzi</strain>
    </source>
</reference>
<organism evidence="1 2">
    <name type="scientific">Punica granatum</name>
    <name type="common">Pomegranate</name>
    <dbReference type="NCBI Taxonomy" id="22663"/>
    <lineage>
        <taxon>Eukaryota</taxon>
        <taxon>Viridiplantae</taxon>
        <taxon>Streptophyta</taxon>
        <taxon>Embryophyta</taxon>
        <taxon>Tracheophyta</taxon>
        <taxon>Spermatophyta</taxon>
        <taxon>Magnoliopsida</taxon>
        <taxon>eudicotyledons</taxon>
        <taxon>Gunneridae</taxon>
        <taxon>Pentapetalae</taxon>
        <taxon>rosids</taxon>
        <taxon>malvids</taxon>
        <taxon>Myrtales</taxon>
        <taxon>Lythraceae</taxon>
        <taxon>Punica</taxon>
    </lineage>
</organism>
<name>A0A218WNQ8_PUNGR</name>